<accession>A0A242A3A3</accession>
<keyword evidence="1" id="KW-0812">Transmembrane</keyword>
<dbReference type="Pfam" id="PF04854">
    <property type="entry name" value="DUF624"/>
    <property type="match status" value="1"/>
</dbReference>
<comment type="caution">
    <text evidence="2">The sequence shown here is derived from an EMBL/GenBank/DDBJ whole genome shotgun (WGS) entry which is preliminary data.</text>
</comment>
<evidence type="ECO:0000313" key="2">
    <source>
        <dbReference type="EMBL" id="OTN75399.1"/>
    </source>
</evidence>
<dbReference type="InterPro" id="IPR006938">
    <property type="entry name" value="DUF624"/>
</dbReference>
<feature type="transmembrane region" description="Helical" evidence="1">
    <location>
        <begin position="173"/>
        <end position="190"/>
    </location>
</feature>
<proteinExistence type="predicted"/>
<dbReference type="EMBL" id="NGKU01000001">
    <property type="protein sequence ID" value="OTN75399.1"/>
    <property type="molecule type" value="Genomic_DNA"/>
</dbReference>
<evidence type="ECO:0008006" key="4">
    <source>
        <dbReference type="Google" id="ProtNLM"/>
    </source>
</evidence>
<feature type="transmembrane region" description="Helical" evidence="1">
    <location>
        <begin position="109"/>
        <end position="128"/>
    </location>
</feature>
<gene>
    <name evidence="2" type="ORF">A5886_000469</name>
</gene>
<keyword evidence="1" id="KW-1133">Transmembrane helix</keyword>
<dbReference type="AlphaFoldDB" id="A0A242A3A3"/>
<organism evidence="2 3">
    <name type="scientific">Candidatus Enterococcus testudinis</name>
    <dbReference type="NCBI Taxonomy" id="1834191"/>
    <lineage>
        <taxon>Bacteria</taxon>
        <taxon>Bacillati</taxon>
        <taxon>Bacillota</taxon>
        <taxon>Bacilli</taxon>
        <taxon>Lactobacillales</taxon>
        <taxon>Enterococcaceae</taxon>
        <taxon>Enterococcus</taxon>
    </lineage>
</organism>
<dbReference type="RefSeq" id="WP_086273459.1">
    <property type="nucleotide sequence ID" value="NZ_NGKU01000001.1"/>
</dbReference>
<keyword evidence="3" id="KW-1185">Reference proteome</keyword>
<feature type="transmembrane region" description="Helical" evidence="1">
    <location>
        <begin position="140"/>
        <end position="167"/>
    </location>
</feature>
<name>A0A242A3A3_9ENTE</name>
<feature type="transmembrane region" description="Helical" evidence="1">
    <location>
        <begin position="55"/>
        <end position="71"/>
    </location>
</feature>
<protein>
    <recommendedName>
        <fullName evidence="4">DUF624 domain-containing protein</fullName>
    </recommendedName>
</protein>
<evidence type="ECO:0000313" key="3">
    <source>
        <dbReference type="Proteomes" id="UP000195043"/>
    </source>
</evidence>
<sequence>MFEKAMKWVNVLVLLIELNILWLVGLMIGLFVIGFVPSTAAVIKLYEKADLFTGYYAYSSVLKLFFQYYVQTMKRFKWRVLLFPITIAAIYLELIMIQQNQIIRAVFQWPLLLLLAYVFIVLLNIILIEGRSQADWRKKTVFALTSPIVLLSESFICVLLILSFMIISLAYHWFFFVAISLFLYCAFRCIDNGYQKKGLLKI</sequence>
<dbReference type="OrthoDB" id="2192314at2"/>
<feature type="transmembrane region" description="Helical" evidence="1">
    <location>
        <begin position="78"/>
        <end position="97"/>
    </location>
</feature>
<reference evidence="2 3" key="1">
    <citation type="submission" date="2017-05" db="EMBL/GenBank/DDBJ databases">
        <title>The Genome Sequence of Enterococcus sp. 8G7_MSG3316.</title>
        <authorList>
            <consortium name="The Broad Institute Genomics Platform"/>
            <consortium name="The Broad Institute Genomic Center for Infectious Diseases"/>
            <person name="Earl A."/>
            <person name="Manson A."/>
            <person name="Schwartman J."/>
            <person name="Gilmore M."/>
            <person name="Abouelleil A."/>
            <person name="Cao P."/>
            <person name="Chapman S."/>
            <person name="Cusick C."/>
            <person name="Shea T."/>
            <person name="Young S."/>
            <person name="Neafsey D."/>
            <person name="Nusbaum C."/>
            <person name="Birren B."/>
        </authorList>
    </citation>
    <scope>NUCLEOTIDE SEQUENCE [LARGE SCALE GENOMIC DNA]</scope>
    <source>
        <strain evidence="2 3">8G7_MSG3316</strain>
    </source>
</reference>
<feature type="transmembrane region" description="Helical" evidence="1">
    <location>
        <begin position="12"/>
        <end position="35"/>
    </location>
</feature>
<dbReference type="Proteomes" id="UP000195043">
    <property type="component" value="Unassembled WGS sequence"/>
</dbReference>
<keyword evidence="1" id="KW-0472">Membrane</keyword>
<dbReference type="STRING" id="1834191.A5886_000469"/>
<evidence type="ECO:0000256" key="1">
    <source>
        <dbReference type="SAM" id="Phobius"/>
    </source>
</evidence>